<evidence type="ECO:0000313" key="2">
    <source>
        <dbReference type="EMBL" id="EJK77618.1"/>
    </source>
</evidence>
<feature type="region of interest" description="Disordered" evidence="1">
    <location>
        <begin position="646"/>
        <end position="679"/>
    </location>
</feature>
<feature type="compositionally biased region" description="Basic and acidic residues" evidence="1">
    <location>
        <begin position="700"/>
        <end position="712"/>
    </location>
</feature>
<reference evidence="2 3" key="1">
    <citation type="journal article" date="2012" name="Genome Biol.">
        <title>Genome and low-iron response of an oceanic diatom adapted to chronic iron limitation.</title>
        <authorList>
            <person name="Lommer M."/>
            <person name="Specht M."/>
            <person name="Roy A.S."/>
            <person name="Kraemer L."/>
            <person name="Andreson R."/>
            <person name="Gutowska M.A."/>
            <person name="Wolf J."/>
            <person name="Bergner S.V."/>
            <person name="Schilhabel M.B."/>
            <person name="Klostermeier U.C."/>
            <person name="Beiko R.G."/>
            <person name="Rosenstiel P."/>
            <person name="Hippler M."/>
            <person name="Laroche J."/>
        </authorList>
    </citation>
    <scope>NUCLEOTIDE SEQUENCE [LARGE SCALE GENOMIC DNA]</scope>
    <source>
        <strain evidence="2 3">CCMP1005</strain>
    </source>
</reference>
<dbReference type="AlphaFoldDB" id="K0TFW2"/>
<evidence type="ECO:0000313" key="3">
    <source>
        <dbReference type="Proteomes" id="UP000266841"/>
    </source>
</evidence>
<organism evidence="2 3">
    <name type="scientific">Thalassiosira oceanica</name>
    <name type="common">Marine diatom</name>
    <dbReference type="NCBI Taxonomy" id="159749"/>
    <lineage>
        <taxon>Eukaryota</taxon>
        <taxon>Sar</taxon>
        <taxon>Stramenopiles</taxon>
        <taxon>Ochrophyta</taxon>
        <taxon>Bacillariophyta</taxon>
        <taxon>Coscinodiscophyceae</taxon>
        <taxon>Thalassiosirophycidae</taxon>
        <taxon>Thalassiosirales</taxon>
        <taxon>Thalassiosiraceae</taxon>
        <taxon>Thalassiosira</taxon>
    </lineage>
</organism>
<feature type="region of interest" description="Disordered" evidence="1">
    <location>
        <begin position="695"/>
        <end position="733"/>
    </location>
</feature>
<evidence type="ECO:0000256" key="1">
    <source>
        <dbReference type="SAM" id="MobiDB-lite"/>
    </source>
</evidence>
<feature type="compositionally biased region" description="Basic and acidic residues" evidence="1">
    <location>
        <begin position="655"/>
        <end position="668"/>
    </location>
</feature>
<sequence length="887" mass="98952">YETEHRLSGSWGFCEDHVREKCKEYAKSIQALKDKKIVFDGFGEEEIHWISEFRLDPSSRLTPMKDRDTNALYFKLPKGKKAIGDSGYTGIDNVTITREGQSDELKKWLGRAKNRQESLHSRLKSFDILKQRFRHGRRGTSDKLDLHQTCVEAVCTLVQYDMENGNPVFDLLLALSFFPREMNNSWQPEDHAFFAFVVLSGVSLAYVRDNCTRKSDGKKWISQEQYDHLCSQGLRNKRRCLERYQNRRARDGPNASLEGWTLLPSNYDYSDYINDSKSRLTRMTDELYNLQISPPAATHSSNRNTMAITRSKRTKKSRGGILKLPSQSVTFDTSKVANDGDDSGLNESFGGLTAESAAEKFAYGKLDTVKANEVDAVRELGTGVNGDDGTQLLLLTDVITKQQNGDMAQMSAVALVKPFSALGMNGNALDLKTDLVLVEDDDGGIRTAVQGTEILQVSRLETDTATISNVAGMQITVGKKESNLKDQQIVEKFKDAIAKAIGIWKRDAKSSSAKPRSAKSRSAKSKDVETQPYKTLYLLPDTVLFHNSAGDDDDSDTPERFFCNLHLNGNQDGGTLTPGYSFSVGNVNDPSEHIVIGETKFPISTIYWFVIVPIEGTQVPVEFGAEKETNLKELVAKAIEIGNFACHNSKKPHEKKNDSAKPQAREQESAASDSGANNCNKTKFPRLFLHLDKRKGLKVQSKEASKQAEKNKRANLMKRVQSRRGNRDCSSENSLSSSAIISFTLALDALSSSIPDPWAMSHEGPGFGEASDEDEKEVADESVDRELSSSLQRHLRLFNADTLCVLRVVIEDAVALFPADAASDCEMVLFPEYRSHALRELLPILLLFTTIPNVERKRPRARRIGVYGRADGAGERSLHTWIPTWIT</sequence>
<protein>
    <submittedName>
        <fullName evidence="2">Uncharacterized protein</fullName>
    </submittedName>
</protein>
<feature type="compositionally biased region" description="Acidic residues" evidence="1">
    <location>
        <begin position="770"/>
        <end position="781"/>
    </location>
</feature>
<dbReference type="OrthoDB" id="40315at2759"/>
<dbReference type="EMBL" id="AGNL01000623">
    <property type="protein sequence ID" value="EJK77618.1"/>
    <property type="molecule type" value="Genomic_DNA"/>
</dbReference>
<feature type="compositionally biased region" description="Polar residues" evidence="1">
    <location>
        <begin position="669"/>
        <end position="679"/>
    </location>
</feature>
<gene>
    <name evidence="2" type="ORF">THAOC_00536</name>
</gene>
<feature type="region of interest" description="Disordered" evidence="1">
    <location>
        <begin position="758"/>
        <end position="783"/>
    </location>
</feature>
<comment type="caution">
    <text evidence="2">The sequence shown here is derived from an EMBL/GenBank/DDBJ whole genome shotgun (WGS) entry which is preliminary data.</text>
</comment>
<feature type="compositionally biased region" description="Basic residues" evidence="1">
    <location>
        <begin position="713"/>
        <end position="724"/>
    </location>
</feature>
<feature type="non-terminal residue" evidence="2">
    <location>
        <position position="1"/>
    </location>
</feature>
<proteinExistence type="predicted"/>
<keyword evidence="3" id="KW-1185">Reference proteome</keyword>
<accession>K0TFW2</accession>
<dbReference type="Proteomes" id="UP000266841">
    <property type="component" value="Unassembled WGS sequence"/>
</dbReference>
<name>K0TFW2_THAOC</name>